<keyword evidence="18" id="KW-1185">Reference proteome</keyword>
<dbReference type="AlphaFoldDB" id="A0A8H5GAF7"/>
<dbReference type="GO" id="GO:0009272">
    <property type="term" value="P:fungal-type cell wall biogenesis"/>
    <property type="evidence" value="ECO:0007669"/>
    <property type="project" value="UniProtKB-ARBA"/>
</dbReference>
<feature type="region of interest" description="Disordered" evidence="14">
    <location>
        <begin position="106"/>
        <end position="127"/>
    </location>
</feature>
<keyword evidence="10" id="KW-0961">Cell wall biogenesis/degradation</keyword>
<evidence type="ECO:0000256" key="3">
    <source>
        <dbReference type="ARBA" id="ARBA00022475"/>
    </source>
</evidence>
<dbReference type="GO" id="GO:0000272">
    <property type="term" value="P:polysaccharide catabolic process"/>
    <property type="evidence" value="ECO:0007669"/>
    <property type="project" value="UniProtKB-KW"/>
</dbReference>
<feature type="compositionally biased region" description="Low complexity" evidence="14">
    <location>
        <begin position="361"/>
        <end position="391"/>
    </location>
</feature>
<gene>
    <name evidence="17" type="ORF">D9758_006124</name>
</gene>
<dbReference type="PROSITE" id="PS51677">
    <property type="entry name" value="NODB"/>
    <property type="match status" value="1"/>
</dbReference>
<dbReference type="GO" id="GO:0005886">
    <property type="term" value="C:plasma membrane"/>
    <property type="evidence" value="ECO:0007669"/>
    <property type="project" value="UniProtKB-SubCell"/>
</dbReference>
<keyword evidence="7" id="KW-0119">Carbohydrate metabolism</keyword>
<evidence type="ECO:0000256" key="4">
    <source>
        <dbReference type="ARBA" id="ARBA00022622"/>
    </source>
</evidence>
<keyword evidence="5" id="KW-0146">Chitin degradation</keyword>
<dbReference type="Proteomes" id="UP000559256">
    <property type="component" value="Unassembled WGS sequence"/>
</dbReference>
<dbReference type="PANTHER" id="PTHR10587">
    <property type="entry name" value="GLYCOSYL TRANSFERASE-RELATED"/>
    <property type="match status" value="1"/>
</dbReference>
<feature type="domain" description="NodB homology" evidence="16">
    <location>
        <begin position="132"/>
        <end position="318"/>
    </location>
</feature>
<evidence type="ECO:0000256" key="10">
    <source>
        <dbReference type="ARBA" id="ARBA00023316"/>
    </source>
</evidence>
<sequence length="447" mass="48402">MISFTLLPLIFSLSSVMAHDSHQTNRRLPSPSWHHSRDHPVSSLFRREDPDDDGIDYPDVGTPEWLSKYPAGLPDPAQMPSVWNDALNAAVAAGKIPNIPVSSETLTYPDGHDSAGPKSAHRPPSFAQAPQDLYGLGFDDGPLPSSGKLYDFLKQNNEVATNFLIGRTIRENPEMFLCAYDEGHDLAVHTYTHPHMTTQTNEQVVAQLGWTLQIIHDSAGGRVAKYWRPPYGVSDRRVSAIVREIFGLTTIIWNHDTDDWALASGGTTLQATQDKMTQWTTGPKEPGLIVLNHETSDLSVQSFINTYPLIKSNGWTIKSMAQIANDTDSSPYRNAPSTEDGPVLRQDILAGSVPQSSTTDSNSQNGASPNNNDNNNPSSSGGTKSSNSATSPGQPSPVRNSTASQTVSASSVHPSQSTNSALSVFATRTLGWTSVGFVLAHLLISYL</sequence>
<comment type="cofactor">
    <cofactor evidence="1">
        <name>Co(2+)</name>
        <dbReference type="ChEBI" id="CHEBI:48828"/>
    </cofactor>
</comment>
<protein>
    <recommendedName>
        <fullName evidence="12">chitin deacetylase</fullName>
        <ecNumber evidence="12">3.5.1.41</ecNumber>
    </recommendedName>
</protein>
<evidence type="ECO:0000256" key="15">
    <source>
        <dbReference type="SAM" id="SignalP"/>
    </source>
</evidence>
<keyword evidence="6" id="KW-0472">Membrane</keyword>
<keyword evidence="3" id="KW-1003">Cell membrane</keyword>
<dbReference type="GO" id="GO:0004099">
    <property type="term" value="F:chitin deacetylase activity"/>
    <property type="evidence" value="ECO:0007669"/>
    <property type="project" value="UniProtKB-EC"/>
</dbReference>
<comment type="catalytic activity">
    <reaction evidence="13">
        <text>[(1-&gt;4)-N-acetyl-beta-D-glucosaminyl](n) + n H2O = chitosan + n acetate</text>
        <dbReference type="Rhea" id="RHEA:10464"/>
        <dbReference type="Rhea" id="RHEA-COMP:9593"/>
        <dbReference type="Rhea" id="RHEA-COMP:9597"/>
        <dbReference type="ChEBI" id="CHEBI:15377"/>
        <dbReference type="ChEBI" id="CHEBI:17029"/>
        <dbReference type="ChEBI" id="CHEBI:30089"/>
        <dbReference type="ChEBI" id="CHEBI:57704"/>
        <dbReference type="EC" id="3.5.1.41"/>
    </reaction>
    <physiologicalReaction direction="left-to-right" evidence="13">
        <dbReference type="Rhea" id="RHEA:10465"/>
    </physiologicalReaction>
</comment>
<evidence type="ECO:0000256" key="6">
    <source>
        <dbReference type="ARBA" id="ARBA00023136"/>
    </source>
</evidence>
<evidence type="ECO:0000256" key="11">
    <source>
        <dbReference type="ARBA" id="ARBA00023326"/>
    </source>
</evidence>
<evidence type="ECO:0000256" key="2">
    <source>
        <dbReference type="ARBA" id="ARBA00004609"/>
    </source>
</evidence>
<dbReference type="GO" id="GO:0071555">
    <property type="term" value="P:cell wall organization"/>
    <property type="evidence" value="ECO:0007669"/>
    <property type="project" value="UniProtKB-KW"/>
</dbReference>
<evidence type="ECO:0000256" key="9">
    <source>
        <dbReference type="ARBA" id="ARBA00023288"/>
    </source>
</evidence>
<keyword evidence="15" id="KW-0732">Signal</keyword>
<evidence type="ECO:0000256" key="14">
    <source>
        <dbReference type="SAM" id="MobiDB-lite"/>
    </source>
</evidence>
<evidence type="ECO:0000256" key="12">
    <source>
        <dbReference type="ARBA" id="ARBA00024056"/>
    </source>
</evidence>
<name>A0A8H5GAF7_9AGAR</name>
<dbReference type="InterPro" id="IPR002509">
    <property type="entry name" value="NODB_dom"/>
</dbReference>
<dbReference type="GO" id="GO:0098552">
    <property type="term" value="C:side of membrane"/>
    <property type="evidence" value="ECO:0007669"/>
    <property type="project" value="UniProtKB-KW"/>
</dbReference>
<dbReference type="InterPro" id="IPR011330">
    <property type="entry name" value="Glyco_hydro/deAcase_b/a-brl"/>
</dbReference>
<reference evidence="17 18" key="1">
    <citation type="journal article" date="2020" name="ISME J.">
        <title>Uncovering the hidden diversity of litter-decomposition mechanisms in mushroom-forming fungi.</title>
        <authorList>
            <person name="Floudas D."/>
            <person name="Bentzer J."/>
            <person name="Ahren D."/>
            <person name="Johansson T."/>
            <person name="Persson P."/>
            <person name="Tunlid A."/>
        </authorList>
    </citation>
    <scope>NUCLEOTIDE SEQUENCE [LARGE SCALE GENOMIC DNA]</scope>
    <source>
        <strain evidence="17 18">CBS 291.85</strain>
    </source>
</reference>
<feature type="chain" id="PRO_5034172931" description="chitin deacetylase" evidence="15">
    <location>
        <begin position="19"/>
        <end position="447"/>
    </location>
</feature>
<evidence type="ECO:0000256" key="1">
    <source>
        <dbReference type="ARBA" id="ARBA00001941"/>
    </source>
</evidence>
<keyword evidence="4" id="KW-0325">Glycoprotein</keyword>
<dbReference type="Gene3D" id="3.20.20.370">
    <property type="entry name" value="Glycoside hydrolase/deacetylase"/>
    <property type="match status" value="1"/>
</dbReference>
<evidence type="ECO:0000313" key="18">
    <source>
        <dbReference type="Proteomes" id="UP000559256"/>
    </source>
</evidence>
<feature type="region of interest" description="Disordered" evidence="14">
    <location>
        <begin position="22"/>
        <end position="56"/>
    </location>
</feature>
<dbReference type="OrthoDB" id="407355at2759"/>
<comment type="caution">
    <text evidence="17">The sequence shown here is derived from an EMBL/GenBank/DDBJ whole genome shotgun (WGS) entry which is preliminary data.</text>
</comment>
<accession>A0A8H5GAF7</accession>
<evidence type="ECO:0000256" key="8">
    <source>
        <dbReference type="ARBA" id="ARBA00023285"/>
    </source>
</evidence>
<dbReference type="InterPro" id="IPR050248">
    <property type="entry name" value="Polysacc_deacetylase_ArnD"/>
</dbReference>
<evidence type="ECO:0000256" key="5">
    <source>
        <dbReference type="ARBA" id="ARBA00023024"/>
    </source>
</evidence>
<organism evidence="17 18">
    <name type="scientific">Tetrapyrgos nigripes</name>
    <dbReference type="NCBI Taxonomy" id="182062"/>
    <lineage>
        <taxon>Eukaryota</taxon>
        <taxon>Fungi</taxon>
        <taxon>Dikarya</taxon>
        <taxon>Basidiomycota</taxon>
        <taxon>Agaricomycotina</taxon>
        <taxon>Agaricomycetes</taxon>
        <taxon>Agaricomycetidae</taxon>
        <taxon>Agaricales</taxon>
        <taxon>Marasmiineae</taxon>
        <taxon>Marasmiaceae</taxon>
        <taxon>Tetrapyrgos</taxon>
    </lineage>
</organism>
<dbReference type="PANTHER" id="PTHR10587:SF135">
    <property type="entry name" value="CHITIN DEACETYLASE 3"/>
    <property type="match status" value="1"/>
</dbReference>
<proteinExistence type="predicted"/>
<dbReference type="Pfam" id="PF01522">
    <property type="entry name" value="Polysacc_deac_1"/>
    <property type="match status" value="1"/>
</dbReference>
<feature type="compositionally biased region" description="Low complexity" evidence="14">
    <location>
        <begin position="401"/>
        <end position="412"/>
    </location>
</feature>
<keyword evidence="11" id="KW-0624">Polysaccharide degradation</keyword>
<evidence type="ECO:0000313" key="17">
    <source>
        <dbReference type="EMBL" id="KAF5361427.1"/>
    </source>
</evidence>
<dbReference type="GO" id="GO:0006032">
    <property type="term" value="P:chitin catabolic process"/>
    <property type="evidence" value="ECO:0007669"/>
    <property type="project" value="UniProtKB-KW"/>
</dbReference>
<dbReference type="EC" id="3.5.1.41" evidence="12"/>
<keyword evidence="9" id="KW-0449">Lipoprotein</keyword>
<comment type="subcellular location">
    <subcellularLocation>
        <location evidence="2">Cell membrane</location>
        <topology evidence="2">Lipid-anchor</topology>
        <topology evidence="2">GPI-anchor</topology>
    </subcellularLocation>
</comment>
<feature type="signal peptide" evidence="15">
    <location>
        <begin position="1"/>
        <end position="18"/>
    </location>
</feature>
<feature type="region of interest" description="Disordered" evidence="14">
    <location>
        <begin position="352"/>
        <end position="418"/>
    </location>
</feature>
<evidence type="ECO:0000256" key="13">
    <source>
        <dbReference type="ARBA" id="ARBA00048494"/>
    </source>
</evidence>
<dbReference type="SUPFAM" id="SSF88713">
    <property type="entry name" value="Glycoside hydrolase/deacetylase"/>
    <property type="match status" value="1"/>
</dbReference>
<dbReference type="EMBL" id="JAACJM010000040">
    <property type="protein sequence ID" value="KAF5361427.1"/>
    <property type="molecule type" value="Genomic_DNA"/>
</dbReference>
<evidence type="ECO:0000259" key="16">
    <source>
        <dbReference type="PROSITE" id="PS51677"/>
    </source>
</evidence>
<keyword evidence="4" id="KW-0336">GPI-anchor</keyword>
<evidence type="ECO:0000256" key="7">
    <source>
        <dbReference type="ARBA" id="ARBA00023277"/>
    </source>
</evidence>
<keyword evidence="8" id="KW-0170">Cobalt</keyword>